<keyword evidence="3" id="KW-1185">Reference proteome</keyword>
<sequence length="323" mass="35562">MPATDSDTIFGALKGLLGPSNTALLHEVSGKSEHFPAELDCVISSLVESNNAADEHHKEHSELLTEAAVASLSILSSKYRIVLGQFILIKLTAVTDPQDPWTTAQAATAASKLLSEHLEGESLNEFITNTILQEHLKPLFMKSTSRITASGRPSQYNMIDDRSRAVIEVQSWRTQAPWAEATIQWTVNMSTTSLIKQHWPLFLPVLLALVENESTKTKVRGLKTTREFINKCPAQVLQTTGIGRVFANVTFPLLLYLPSITPEEESITILISAYDVLIKLAQSTGDTNSIERRRLFDKILRDGVFAAHSHCPNSVAEGNSSDQ</sequence>
<dbReference type="GO" id="GO:0110078">
    <property type="term" value="C:TTT Hsp90 cochaperone complex"/>
    <property type="evidence" value="ECO:0007669"/>
    <property type="project" value="InterPro"/>
</dbReference>
<comment type="similarity">
    <text evidence="1">Belongs to the TTI2 family.</text>
</comment>
<comment type="caution">
    <text evidence="2">The sequence shown here is derived from an EMBL/GenBank/DDBJ whole genome shotgun (WGS) entry which is preliminary data.</text>
</comment>
<name>A0A1L7W464_FUSPR</name>
<dbReference type="SUPFAM" id="SSF48371">
    <property type="entry name" value="ARM repeat"/>
    <property type="match status" value="1"/>
</dbReference>
<dbReference type="GeneID" id="42057959"/>
<dbReference type="GO" id="GO:0005829">
    <property type="term" value="C:cytosol"/>
    <property type="evidence" value="ECO:0007669"/>
    <property type="project" value="TreeGrafter"/>
</dbReference>
<dbReference type="VEuPathDB" id="FungiDB:FPRO_13095"/>
<dbReference type="PANTHER" id="PTHR32226:SF2">
    <property type="entry name" value="TELO2-INTERACTING PROTEIN 2"/>
    <property type="match status" value="1"/>
</dbReference>
<evidence type="ECO:0000313" key="2">
    <source>
        <dbReference type="EMBL" id="CZR47428.1"/>
    </source>
</evidence>
<dbReference type="Proteomes" id="UP000183971">
    <property type="component" value="Unassembled WGS sequence"/>
</dbReference>
<protein>
    <submittedName>
        <fullName evidence="2">Uncharacterized protein</fullName>
    </submittedName>
</protein>
<dbReference type="RefSeq" id="XP_031087962.1">
    <property type="nucleotide sequence ID" value="XM_031222510.1"/>
</dbReference>
<dbReference type="InterPro" id="IPR016024">
    <property type="entry name" value="ARM-type_fold"/>
</dbReference>
<evidence type="ECO:0000313" key="3">
    <source>
        <dbReference type="Proteomes" id="UP000183971"/>
    </source>
</evidence>
<dbReference type="Pfam" id="PF10521">
    <property type="entry name" value="Tti2"/>
    <property type="match status" value="1"/>
</dbReference>
<reference evidence="3" key="1">
    <citation type="journal article" date="2016" name="Genome Biol. Evol.">
        <title>Comparative 'omics' of the Fusarium fujikuroi species complex highlights differences in genetic potential and metabolite synthesis.</title>
        <authorList>
            <person name="Niehaus E.-M."/>
            <person name="Muensterkoetter M."/>
            <person name="Proctor R.H."/>
            <person name="Brown D.W."/>
            <person name="Sharon A."/>
            <person name="Idan Y."/>
            <person name="Oren-Young L."/>
            <person name="Sieber C.M."/>
            <person name="Novak O."/>
            <person name="Pencik A."/>
            <person name="Tarkowska D."/>
            <person name="Hromadova K."/>
            <person name="Freeman S."/>
            <person name="Maymon M."/>
            <person name="Elazar M."/>
            <person name="Youssef S.A."/>
            <person name="El-Shabrawy E.S.M."/>
            <person name="Shalaby A.B.A."/>
            <person name="Houterman P."/>
            <person name="Brock N.L."/>
            <person name="Burkhardt I."/>
            <person name="Tsavkelova E.A."/>
            <person name="Dickschat J.S."/>
            <person name="Galuszka P."/>
            <person name="Gueldener U."/>
            <person name="Tudzynski B."/>
        </authorList>
    </citation>
    <scope>NUCLEOTIDE SEQUENCE [LARGE SCALE GENOMIC DNA]</scope>
    <source>
        <strain evidence="3">ET1</strain>
    </source>
</reference>
<gene>
    <name evidence="2" type="ORF">FPRO_13095</name>
</gene>
<dbReference type="AlphaFoldDB" id="A0A1L7W464"/>
<dbReference type="InterPro" id="IPR018870">
    <property type="entry name" value="Tti2"/>
</dbReference>
<evidence type="ECO:0000256" key="1">
    <source>
        <dbReference type="ARBA" id="ARBA00034736"/>
    </source>
</evidence>
<accession>A0A1L7W464</accession>
<dbReference type="EMBL" id="FJOF01000012">
    <property type="protein sequence ID" value="CZR47428.1"/>
    <property type="molecule type" value="Genomic_DNA"/>
</dbReference>
<organism evidence="2 3">
    <name type="scientific">Fusarium proliferatum (strain ET1)</name>
    <name type="common">Orchid endophyte fungus</name>
    <dbReference type="NCBI Taxonomy" id="1227346"/>
    <lineage>
        <taxon>Eukaryota</taxon>
        <taxon>Fungi</taxon>
        <taxon>Dikarya</taxon>
        <taxon>Ascomycota</taxon>
        <taxon>Pezizomycotina</taxon>
        <taxon>Sordariomycetes</taxon>
        <taxon>Hypocreomycetidae</taxon>
        <taxon>Hypocreales</taxon>
        <taxon>Nectriaceae</taxon>
        <taxon>Fusarium</taxon>
        <taxon>Fusarium fujikuroi species complex</taxon>
    </lineage>
</organism>
<dbReference type="GO" id="GO:0005634">
    <property type="term" value="C:nucleus"/>
    <property type="evidence" value="ECO:0007669"/>
    <property type="project" value="TreeGrafter"/>
</dbReference>
<dbReference type="PANTHER" id="PTHR32226">
    <property type="entry name" value="TELO2-INTERACTING PROTEIN 2"/>
    <property type="match status" value="1"/>
</dbReference>
<proteinExistence type="inferred from homology"/>